<dbReference type="EMBL" id="JAKZHW010000001">
    <property type="protein sequence ID" value="MCH8616359.1"/>
    <property type="molecule type" value="Genomic_DNA"/>
</dbReference>
<dbReference type="PANTHER" id="PTHR12126:SF11">
    <property type="entry name" value="NADH DEHYDROGENASE [UBIQUINONE] 1 ALPHA SUBCOMPLEX SUBUNIT 9, MITOCHONDRIAL"/>
    <property type="match status" value="1"/>
</dbReference>
<dbReference type="RefSeq" id="WP_241447161.1">
    <property type="nucleotide sequence ID" value="NZ_JAKZHW010000001.1"/>
</dbReference>
<dbReference type="InterPro" id="IPR001509">
    <property type="entry name" value="Epimerase_deHydtase"/>
</dbReference>
<accession>A0ABS9VPC1</accession>
<evidence type="ECO:0000313" key="3">
    <source>
        <dbReference type="Proteomes" id="UP001203058"/>
    </source>
</evidence>
<keyword evidence="3" id="KW-1185">Reference proteome</keyword>
<dbReference type="Pfam" id="PF01370">
    <property type="entry name" value="Epimerase"/>
    <property type="match status" value="1"/>
</dbReference>
<dbReference type="PANTHER" id="PTHR12126">
    <property type="entry name" value="NADH-UBIQUINONE OXIDOREDUCTASE 39 KDA SUBUNIT-RELATED"/>
    <property type="match status" value="1"/>
</dbReference>
<dbReference type="Proteomes" id="UP001203058">
    <property type="component" value="Unassembled WGS sequence"/>
</dbReference>
<gene>
    <name evidence="2" type="ORF">LZ016_09640</name>
</gene>
<reference evidence="2 3" key="1">
    <citation type="submission" date="2022-03" db="EMBL/GenBank/DDBJ databases">
        <authorList>
            <person name="Jo J.-H."/>
            <person name="Im W.-T."/>
        </authorList>
    </citation>
    <scope>NUCLEOTIDE SEQUENCE [LARGE SCALE GENOMIC DNA]</scope>
    <source>
        <strain evidence="2 3">SM33</strain>
    </source>
</reference>
<feature type="domain" description="NAD-dependent epimerase/dehydratase" evidence="1">
    <location>
        <begin position="10"/>
        <end position="212"/>
    </location>
</feature>
<organism evidence="2 3">
    <name type="scientific">Sphingomonas telluris</name>
    <dbReference type="NCBI Taxonomy" id="2907998"/>
    <lineage>
        <taxon>Bacteria</taxon>
        <taxon>Pseudomonadati</taxon>
        <taxon>Pseudomonadota</taxon>
        <taxon>Alphaproteobacteria</taxon>
        <taxon>Sphingomonadales</taxon>
        <taxon>Sphingomonadaceae</taxon>
        <taxon>Sphingomonas</taxon>
    </lineage>
</organism>
<proteinExistence type="predicted"/>
<name>A0ABS9VPC1_9SPHN</name>
<protein>
    <submittedName>
        <fullName evidence="2">Complex I NDUFA9 subunit family protein</fullName>
    </submittedName>
</protein>
<sequence>MLDGKNKLATVFGGGGFIGRYVCEQLFDSGARLRVASRNPRSAYFIQPLAQVGQFGFVQADVANRDSVRHAVEGAHTVVNLVGSFKNMKAAHVDGARHIAEAARDAGVQALVHISAMGADPKSDSVYSRTKGEGEAAVRAAFPGASIIRPSIVFGPEDELTNRLASMAKLPVLPVVAPNCRFQPVYVEDLAKAIAKAAVEPAAYAGKTFEIGGPQVFTMRELTAEILKAAGRDTELVDVPGPLASAISWLGFLPGAPLTRDQWMMLQRDNVAEAGSTGLEAFGVHPTPFAAIAPDWLEMYGGNRFARRRVNITAIN</sequence>
<evidence type="ECO:0000313" key="2">
    <source>
        <dbReference type="EMBL" id="MCH8616359.1"/>
    </source>
</evidence>
<dbReference type="CDD" id="cd05271">
    <property type="entry name" value="NDUFA9_like_SDR_a"/>
    <property type="match status" value="1"/>
</dbReference>
<dbReference type="InterPro" id="IPR051207">
    <property type="entry name" value="ComplexI_NDUFA9_subunit"/>
</dbReference>
<dbReference type="InterPro" id="IPR036291">
    <property type="entry name" value="NAD(P)-bd_dom_sf"/>
</dbReference>
<evidence type="ECO:0000259" key="1">
    <source>
        <dbReference type="Pfam" id="PF01370"/>
    </source>
</evidence>
<comment type="caution">
    <text evidence="2">The sequence shown here is derived from an EMBL/GenBank/DDBJ whole genome shotgun (WGS) entry which is preliminary data.</text>
</comment>
<dbReference type="Gene3D" id="3.40.50.720">
    <property type="entry name" value="NAD(P)-binding Rossmann-like Domain"/>
    <property type="match status" value="1"/>
</dbReference>
<dbReference type="SUPFAM" id="SSF51735">
    <property type="entry name" value="NAD(P)-binding Rossmann-fold domains"/>
    <property type="match status" value="1"/>
</dbReference>